<dbReference type="Proteomes" id="UP000665043">
    <property type="component" value="Chromosome"/>
</dbReference>
<evidence type="ECO:0000256" key="2">
    <source>
        <dbReference type="ARBA" id="ARBA00022679"/>
    </source>
</evidence>
<name>A0ABX7VVW3_9BACI</name>
<keyword evidence="5" id="KW-1185">Reference proteome</keyword>
<reference evidence="4 5" key="1">
    <citation type="submission" date="2019-12" db="EMBL/GenBank/DDBJ databases">
        <title>The whole genome sequencing of a strain isolated from a Mars analog, Dalangtan Playa.</title>
        <authorList>
            <person name="Huang T."/>
        </authorList>
    </citation>
    <scope>NUCLEOTIDE SEQUENCE [LARGE SCALE GENOMIC DNA]</scope>
    <source>
        <strain evidence="4 5">DP4-553-S</strain>
    </source>
</reference>
<dbReference type="GO" id="GO:0008168">
    <property type="term" value="F:methyltransferase activity"/>
    <property type="evidence" value="ECO:0007669"/>
    <property type="project" value="UniProtKB-KW"/>
</dbReference>
<keyword evidence="1 4" id="KW-0489">Methyltransferase</keyword>
<dbReference type="Gene3D" id="3.40.50.150">
    <property type="entry name" value="Vaccinia Virus protein VP39"/>
    <property type="match status" value="1"/>
</dbReference>
<protein>
    <submittedName>
        <fullName evidence="4">Methyltransferase domain-containing protein</fullName>
    </submittedName>
</protein>
<dbReference type="CDD" id="cd02440">
    <property type="entry name" value="AdoMet_MTases"/>
    <property type="match status" value="1"/>
</dbReference>
<evidence type="ECO:0000313" key="5">
    <source>
        <dbReference type="Proteomes" id="UP000665043"/>
    </source>
</evidence>
<gene>
    <name evidence="4" type="ORF">ERJ70_05270</name>
</gene>
<dbReference type="Pfam" id="PF13649">
    <property type="entry name" value="Methyltransf_25"/>
    <property type="match status" value="1"/>
</dbReference>
<evidence type="ECO:0000256" key="1">
    <source>
        <dbReference type="ARBA" id="ARBA00022603"/>
    </source>
</evidence>
<dbReference type="PANTHER" id="PTHR44942">
    <property type="entry name" value="METHYLTRANSF_11 DOMAIN-CONTAINING PROTEIN"/>
    <property type="match status" value="1"/>
</dbReference>
<proteinExistence type="predicted"/>
<dbReference type="InterPro" id="IPR029063">
    <property type="entry name" value="SAM-dependent_MTases_sf"/>
</dbReference>
<sequence>MKKYDRNLFEGTATYYAKYRPVYPSTLVRFLVQRFSLNGEQPLIDIGCGTGQLTTRFSDWCSRIVGLDTDAGMIMEAKCLQQKLRYGNIDWIHGDLQDYIQQHNEEFFQLAIIAKAFHWMEREKTLELLYPLLNKGGGIAIIDSYNSNGSQELWKRKFKDVVTHWYGKERRAGNTTYRHPDRSYETIINDSDFDLEVHRLPSYEVTWTVESIIGNLYSTSYGAKRFLGNREKEFETEAREILLSTNPAGVFKEQVELTIKMAIK</sequence>
<dbReference type="EMBL" id="CP046956">
    <property type="protein sequence ID" value="QTM98756.1"/>
    <property type="molecule type" value="Genomic_DNA"/>
</dbReference>
<evidence type="ECO:0000313" key="4">
    <source>
        <dbReference type="EMBL" id="QTM98756.1"/>
    </source>
</evidence>
<dbReference type="RefSeq" id="WP_209367692.1">
    <property type="nucleotide sequence ID" value="NZ_CP046956.1"/>
</dbReference>
<accession>A0ABX7VVW3</accession>
<evidence type="ECO:0000259" key="3">
    <source>
        <dbReference type="Pfam" id="PF13649"/>
    </source>
</evidence>
<organism evidence="4 5">
    <name type="scientific">Sediminibacillus dalangtanensis</name>
    <dbReference type="NCBI Taxonomy" id="2729421"/>
    <lineage>
        <taxon>Bacteria</taxon>
        <taxon>Bacillati</taxon>
        <taxon>Bacillota</taxon>
        <taxon>Bacilli</taxon>
        <taxon>Bacillales</taxon>
        <taxon>Bacillaceae</taxon>
        <taxon>Sediminibacillus</taxon>
    </lineage>
</organism>
<feature type="domain" description="Methyltransferase" evidence="3">
    <location>
        <begin position="44"/>
        <end position="137"/>
    </location>
</feature>
<dbReference type="InterPro" id="IPR041698">
    <property type="entry name" value="Methyltransf_25"/>
</dbReference>
<dbReference type="GO" id="GO:0032259">
    <property type="term" value="P:methylation"/>
    <property type="evidence" value="ECO:0007669"/>
    <property type="project" value="UniProtKB-KW"/>
</dbReference>
<dbReference type="SUPFAM" id="SSF53335">
    <property type="entry name" value="S-adenosyl-L-methionine-dependent methyltransferases"/>
    <property type="match status" value="1"/>
</dbReference>
<dbReference type="InterPro" id="IPR051052">
    <property type="entry name" value="Diverse_substrate_MTase"/>
</dbReference>
<keyword evidence="2" id="KW-0808">Transferase</keyword>
<dbReference type="PANTHER" id="PTHR44942:SF4">
    <property type="entry name" value="METHYLTRANSFERASE TYPE 11 DOMAIN-CONTAINING PROTEIN"/>
    <property type="match status" value="1"/>
</dbReference>